<evidence type="ECO:0000313" key="3">
    <source>
        <dbReference type="EMBL" id="VDN03062.1"/>
    </source>
</evidence>
<dbReference type="Gene3D" id="3.40.50.300">
    <property type="entry name" value="P-loop containing nucleotide triphosphate hydrolases"/>
    <property type="match status" value="1"/>
</dbReference>
<dbReference type="AlphaFoldDB" id="A0A182EZF0"/>
<dbReference type="GO" id="GO:0016787">
    <property type="term" value="F:hydrolase activity"/>
    <property type="evidence" value="ECO:0007669"/>
    <property type="project" value="UniProtKB-KW"/>
</dbReference>
<proteinExistence type="inferred from homology"/>
<dbReference type="OrthoDB" id="272985at2759"/>
<keyword evidence="1" id="KW-0067">ATP-binding</keyword>
<dbReference type="GO" id="GO:0005524">
    <property type="term" value="F:ATP binding"/>
    <property type="evidence" value="ECO:0007669"/>
    <property type="project" value="UniProtKB-KW"/>
</dbReference>
<dbReference type="GO" id="GO:0006310">
    <property type="term" value="P:DNA recombination"/>
    <property type="evidence" value="ECO:0007669"/>
    <property type="project" value="UniProtKB-KW"/>
</dbReference>
<dbReference type="GO" id="GO:0006281">
    <property type="term" value="P:DNA repair"/>
    <property type="evidence" value="ECO:0007669"/>
    <property type="project" value="UniProtKB-KW"/>
</dbReference>
<organism evidence="5">
    <name type="scientific">Onchocerca ochengi</name>
    <name type="common">Filarial nematode worm</name>
    <dbReference type="NCBI Taxonomy" id="42157"/>
    <lineage>
        <taxon>Eukaryota</taxon>
        <taxon>Metazoa</taxon>
        <taxon>Ecdysozoa</taxon>
        <taxon>Nematoda</taxon>
        <taxon>Chromadorea</taxon>
        <taxon>Rhabditida</taxon>
        <taxon>Spirurina</taxon>
        <taxon>Spiruromorpha</taxon>
        <taxon>Filarioidea</taxon>
        <taxon>Onchocercidae</taxon>
        <taxon>Onchocerca</taxon>
    </lineage>
</organism>
<sequence>MQTVNRGVGEILFLDVPGGTGKTFLIRLILATVPYQNGIALALASSGISATLLPGDFRQALPVVPRSTPADEINACLKYSTLRRHEKTFKLTTSMCVQVRNYRSALIFSHKLLEIGNGEMP</sequence>
<dbReference type="GO" id="GO:0043139">
    <property type="term" value="F:5'-3' DNA helicase activity"/>
    <property type="evidence" value="ECO:0007669"/>
    <property type="project" value="UniProtKB-EC"/>
</dbReference>
<name>A0A182EZF0_ONCOC</name>
<dbReference type="InterPro" id="IPR027417">
    <property type="entry name" value="P-loop_NTPase"/>
</dbReference>
<dbReference type="Proteomes" id="UP000271087">
    <property type="component" value="Unassembled WGS sequence"/>
</dbReference>
<dbReference type="PANTHER" id="PTHR10492:SF57">
    <property type="entry name" value="ATP-DEPENDENT DNA HELICASE"/>
    <property type="match status" value="1"/>
</dbReference>
<keyword evidence="1" id="KW-0347">Helicase</keyword>
<keyword evidence="1" id="KW-0233">DNA recombination</keyword>
<evidence type="ECO:0000256" key="1">
    <source>
        <dbReference type="RuleBase" id="RU363044"/>
    </source>
</evidence>
<dbReference type="STRING" id="42157.A0A182EZF0"/>
<comment type="catalytic activity">
    <reaction evidence="1">
        <text>ATP + H2O = ADP + phosphate + H(+)</text>
        <dbReference type="Rhea" id="RHEA:13065"/>
        <dbReference type="ChEBI" id="CHEBI:15377"/>
        <dbReference type="ChEBI" id="CHEBI:15378"/>
        <dbReference type="ChEBI" id="CHEBI:30616"/>
        <dbReference type="ChEBI" id="CHEBI:43474"/>
        <dbReference type="ChEBI" id="CHEBI:456216"/>
        <dbReference type="EC" id="5.6.2.3"/>
    </reaction>
</comment>
<comment type="cofactor">
    <cofactor evidence="1">
        <name>Mg(2+)</name>
        <dbReference type="ChEBI" id="CHEBI:18420"/>
    </cofactor>
</comment>
<reference evidence="3 4" key="2">
    <citation type="submission" date="2018-08" db="EMBL/GenBank/DDBJ databases">
        <authorList>
            <person name="Laetsch R D."/>
            <person name="Stevens L."/>
            <person name="Kumar S."/>
            <person name="Blaxter L. M."/>
        </authorList>
    </citation>
    <scope>NUCLEOTIDE SEQUENCE [LARGE SCALE GENOMIC DNA]</scope>
</reference>
<gene>
    <name evidence="3" type="ORF">NOO_LOCUS13559</name>
</gene>
<dbReference type="InterPro" id="IPR010285">
    <property type="entry name" value="DNA_helicase_pif1-like_DEAD"/>
</dbReference>
<dbReference type="PANTHER" id="PTHR10492">
    <property type="match status" value="1"/>
</dbReference>
<dbReference type="GO" id="GO:0000723">
    <property type="term" value="P:telomere maintenance"/>
    <property type="evidence" value="ECO:0007669"/>
    <property type="project" value="InterPro"/>
</dbReference>
<evidence type="ECO:0000313" key="5">
    <source>
        <dbReference type="WBParaSite" id="nOo.2.0.1.t13559-RA"/>
    </source>
</evidence>
<keyword evidence="1" id="KW-0227">DNA damage</keyword>
<dbReference type="EC" id="5.6.2.3" evidence="1"/>
<keyword evidence="1" id="KW-0234">DNA repair</keyword>
<dbReference type="Pfam" id="PF05970">
    <property type="entry name" value="PIF1"/>
    <property type="match status" value="1"/>
</dbReference>
<comment type="similarity">
    <text evidence="1">Belongs to the helicase family.</text>
</comment>
<feature type="domain" description="DNA helicase Pif1-like DEAD-box helicase" evidence="2">
    <location>
        <begin position="3"/>
        <end position="55"/>
    </location>
</feature>
<evidence type="ECO:0000259" key="2">
    <source>
        <dbReference type="Pfam" id="PF05970"/>
    </source>
</evidence>
<accession>A0A182EZF0</accession>
<reference evidence="5" key="1">
    <citation type="submission" date="2016-06" db="UniProtKB">
        <authorList>
            <consortium name="WormBaseParasite"/>
        </authorList>
    </citation>
    <scope>IDENTIFICATION</scope>
</reference>
<dbReference type="WBParaSite" id="nOo.2.0.1.t13559-RA">
    <property type="protein sequence ID" value="nOo.2.0.1.t13559-RA"/>
    <property type="gene ID" value="nOo.2.0.1.g13559"/>
</dbReference>
<protein>
    <recommendedName>
        <fullName evidence="1">ATP-dependent DNA helicase</fullName>
        <ecNumber evidence="1">5.6.2.3</ecNumber>
    </recommendedName>
</protein>
<keyword evidence="1" id="KW-0378">Hydrolase</keyword>
<keyword evidence="4" id="KW-1185">Reference proteome</keyword>
<keyword evidence="1" id="KW-0547">Nucleotide-binding</keyword>
<dbReference type="EMBL" id="UYRW01016311">
    <property type="protein sequence ID" value="VDN03062.1"/>
    <property type="molecule type" value="Genomic_DNA"/>
</dbReference>
<evidence type="ECO:0000313" key="4">
    <source>
        <dbReference type="Proteomes" id="UP000271087"/>
    </source>
</evidence>